<evidence type="ECO:0000259" key="3">
    <source>
        <dbReference type="SMART" id="SM00287"/>
    </source>
</evidence>
<dbReference type="Pfam" id="PF00515">
    <property type="entry name" value="TPR_1"/>
    <property type="match status" value="1"/>
</dbReference>
<dbReference type="Proteomes" id="UP000721861">
    <property type="component" value="Unassembled WGS sequence"/>
</dbReference>
<dbReference type="InterPro" id="IPR011990">
    <property type="entry name" value="TPR-like_helical_dom_sf"/>
</dbReference>
<dbReference type="SUPFAM" id="SSF48452">
    <property type="entry name" value="TPR-like"/>
    <property type="match status" value="1"/>
</dbReference>
<dbReference type="InterPro" id="IPR019734">
    <property type="entry name" value="TPR_rpt"/>
</dbReference>
<evidence type="ECO:0000256" key="2">
    <source>
        <dbReference type="SAM" id="Phobius"/>
    </source>
</evidence>
<dbReference type="SMART" id="SM00287">
    <property type="entry name" value="SH3b"/>
    <property type="match status" value="1"/>
</dbReference>
<evidence type="ECO:0000256" key="1">
    <source>
        <dbReference type="PROSITE-ProRule" id="PRU00339"/>
    </source>
</evidence>
<feature type="domain" description="SH3b" evidence="3">
    <location>
        <begin position="187"/>
        <end position="248"/>
    </location>
</feature>
<evidence type="ECO:0000313" key="5">
    <source>
        <dbReference type="Proteomes" id="UP000721861"/>
    </source>
</evidence>
<dbReference type="PROSITE" id="PS50293">
    <property type="entry name" value="TPR_REGION"/>
    <property type="match status" value="1"/>
</dbReference>
<accession>A0ABS5KBM9</accession>
<feature type="transmembrane region" description="Helical" evidence="2">
    <location>
        <begin position="129"/>
        <end position="148"/>
    </location>
</feature>
<keyword evidence="5" id="KW-1185">Reference proteome</keyword>
<dbReference type="SMART" id="SM00028">
    <property type="entry name" value="TPR"/>
    <property type="match status" value="1"/>
</dbReference>
<dbReference type="EMBL" id="JAGUCN010000015">
    <property type="protein sequence ID" value="MBS2212391.1"/>
    <property type="molecule type" value="Genomic_DNA"/>
</dbReference>
<keyword evidence="2" id="KW-0472">Membrane</keyword>
<reference evidence="4 5" key="1">
    <citation type="journal article" date="2014" name="Int. J. Syst. Evol. Microbiol.">
        <title>Carboxylicivirga gen. nov. in the family Marinilabiliaceae with two novel species, Carboxylicivirga mesophila sp. nov. and Carboxylicivirga taeanensis sp. nov., and reclassification of Cytophaga fermentans as Saccharicrinis fermentans gen. nov., comb. nov.</title>
        <authorList>
            <person name="Yang S.H."/>
            <person name="Seo H.S."/>
            <person name="Woo J.H."/>
            <person name="Oh H.M."/>
            <person name="Jang H."/>
            <person name="Lee J.H."/>
            <person name="Kim S.J."/>
            <person name="Kwon K.K."/>
        </authorList>
    </citation>
    <scope>NUCLEOTIDE SEQUENCE [LARGE SCALE GENOMIC DNA]</scope>
    <source>
        <strain evidence="4 5">JCM 18290</strain>
    </source>
</reference>
<protein>
    <submittedName>
        <fullName evidence="4">Tetratricopeptide repeat protein</fullName>
    </submittedName>
</protein>
<dbReference type="Gene3D" id="1.25.40.10">
    <property type="entry name" value="Tetratricopeptide repeat domain"/>
    <property type="match status" value="1"/>
</dbReference>
<gene>
    <name evidence="4" type="ORF">KEM09_13325</name>
</gene>
<feature type="repeat" description="TPR" evidence="1">
    <location>
        <begin position="54"/>
        <end position="87"/>
    </location>
</feature>
<dbReference type="PROSITE" id="PS50005">
    <property type="entry name" value="TPR"/>
    <property type="match status" value="1"/>
</dbReference>
<dbReference type="Gene3D" id="2.30.30.40">
    <property type="entry name" value="SH3 Domains"/>
    <property type="match status" value="1"/>
</dbReference>
<evidence type="ECO:0000313" key="4">
    <source>
        <dbReference type="EMBL" id="MBS2212391.1"/>
    </source>
</evidence>
<dbReference type="InterPro" id="IPR003646">
    <property type="entry name" value="SH3-like_bac-type"/>
</dbReference>
<feature type="transmembrane region" description="Helical" evidence="2">
    <location>
        <begin position="160"/>
        <end position="178"/>
    </location>
</feature>
<keyword evidence="2" id="KW-0812">Transmembrane</keyword>
<comment type="caution">
    <text evidence="4">The sequence shown here is derived from an EMBL/GenBank/DDBJ whole genome shotgun (WGS) entry which is preliminary data.</text>
</comment>
<keyword evidence="2" id="KW-1133">Transmembrane helix</keyword>
<keyword evidence="1" id="KW-0802">TPR repeat</keyword>
<organism evidence="4 5">
    <name type="scientific">Carboxylicivirga mesophila</name>
    <dbReference type="NCBI Taxonomy" id="1166478"/>
    <lineage>
        <taxon>Bacteria</taxon>
        <taxon>Pseudomonadati</taxon>
        <taxon>Bacteroidota</taxon>
        <taxon>Bacteroidia</taxon>
        <taxon>Marinilabiliales</taxon>
        <taxon>Marinilabiliaceae</taxon>
        <taxon>Carboxylicivirga</taxon>
    </lineage>
</organism>
<name>A0ABS5KBM9_9BACT</name>
<proteinExistence type="predicted"/>
<sequence length="249" mass="27717">MKQLIILFVFCLATVIAKGQDDRFEEGNMQYSNGDFQSAIDTYKGILSTGVESGALYFNLGNAFYKNGELASAILNYERALLLKPHDKDIKYNLELAYSQTTDKIESVDEFFLSKWVADFRNKTTSDTWAFIGLACFILTLVMAALFFFSNSVLLKKAGFYLGVGLLLGTFVTLSFSYRQKTKLVVRNHAIVFSPSLTVKSSPDASGTEIFILHEGTKVEIISTLGQWKEIQIADGTVGWVEESSITVI</sequence>
<dbReference type="Pfam" id="PF08239">
    <property type="entry name" value="SH3_3"/>
    <property type="match status" value="1"/>
</dbReference>